<dbReference type="Proteomes" id="UP000182508">
    <property type="component" value="Unassembled WGS sequence"/>
</dbReference>
<sequence>MLYLILVLLSLYVFFQLYLLWIDFKREQGVLEKLFIFARSFFNILFSIWFIIFVILGYLGSLGF</sequence>
<keyword evidence="3" id="KW-1185">Reference proteome</keyword>
<accession>A0A1G6AV78</accession>
<gene>
    <name evidence="2" type="ORF">SAMN02910293_00625</name>
</gene>
<evidence type="ECO:0000313" key="3">
    <source>
        <dbReference type="Proteomes" id="UP000182508"/>
    </source>
</evidence>
<dbReference type="STRING" id="439219.SAMN02910293_00625"/>
<dbReference type="EMBL" id="FMXP01000007">
    <property type="protein sequence ID" value="SDB12317.1"/>
    <property type="molecule type" value="Genomic_DNA"/>
</dbReference>
<dbReference type="AlphaFoldDB" id="A0A1G6AV78"/>
<feature type="transmembrane region" description="Helical" evidence="1">
    <location>
        <begin position="6"/>
        <end position="24"/>
    </location>
</feature>
<reference evidence="2 3" key="1">
    <citation type="submission" date="2016-10" db="EMBL/GenBank/DDBJ databases">
        <authorList>
            <person name="de Groot N.N."/>
        </authorList>
    </citation>
    <scope>NUCLEOTIDE SEQUENCE [LARGE SCALE GENOMIC DNA]</scope>
    <source>
        <strain evidence="2 3">A-4</strain>
    </source>
</reference>
<evidence type="ECO:0000313" key="2">
    <source>
        <dbReference type="EMBL" id="SDB12317.1"/>
    </source>
</evidence>
<proteinExistence type="predicted"/>
<keyword evidence="1" id="KW-1133">Transmembrane helix</keyword>
<keyword evidence="1" id="KW-0812">Transmembrane</keyword>
<protein>
    <submittedName>
        <fullName evidence="2">Uncharacterized protein</fullName>
    </submittedName>
</protein>
<organism evidence="2 3">
    <name type="scientific">Streptococcus henryi</name>
    <dbReference type="NCBI Taxonomy" id="439219"/>
    <lineage>
        <taxon>Bacteria</taxon>
        <taxon>Bacillati</taxon>
        <taxon>Bacillota</taxon>
        <taxon>Bacilli</taxon>
        <taxon>Lactobacillales</taxon>
        <taxon>Streptococcaceae</taxon>
        <taxon>Streptococcus</taxon>
    </lineage>
</organism>
<name>A0A1G6AV78_9STRE</name>
<feature type="transmembrane region" description="Helical" evidence="1">
    <location>
        <begin position="36"/>
        <end position="59"/>
    </location>
</feature>
<evidence type="ECO:0000256" key="1">
    <source>
        <dbReference type="SAM" id="Phobius"/>
    </source>
</evidence>
<keyword evidence="1" id="KW-0472">Membrane</keyword>